<keyword evidence="3" id="KW-1185">Reference proteome</keyword>
<feature type="domain" description="PIN" evidence="1">
    <location>
        <begin position="3"/>
        <end position="120"/>
    </location>
</feature>
<protein>
    <submittedName>
        <fullName evidence="2">PIN domain-containing protein</fullName>
    </submittedName>
</protein>
<dbReference type="Proteomes" id="UP001259982">
    <property type="component" value="Unassembled WGS sequence"/>
</dbReference>
<reference evidence="2 3" key="1">
    <citation type="submission" date="2023-09" db="EMBL/GenBank/DDBJ databases">
        <authorList>
            <person name="Rey-Velasco X."/>
        </authorList>
    </citation>
    <scope>NUCLEOTIDE SEQUENCE [LARGE SCALE GENOMIC DNA]</scope>
    <source>
        <strain evidence="2 3">P385</strain>
    </source>
</reference>
<evidence type="ECO:0000313" key="2">
    <source>
        <dbReference type="EMBL" id="MDT0616870.1"/>
    </source>
</evidence>
<proteinExistence type="predicted"/>
<dbReference type="InterPro" id="IPR029060">
    <property type="entry name" value="PIN-like_dom_sf"/>
</dbReference>
<dbReference type="EMBL" id="JAVRHY010000001">
    <property type="protein sequence ID" value="MDT0616870.1"/>
    <property type="molecule type" value="Genomic_DNA"/>
</dbReference>
<dbReference type="InterPro" id="IPR002716">
    <property type="entry name" value="PIN_dom"/>
</dbReference>
<dbReference type="Gene3D" id="3.40.50.1010">
    <property type="entry name" value="5'-nuclease"/>
    <property type="match status" value="1"/>
</dbReference>
<sequence length="140" mass="15908">MRVFVDTNVFVYLFDRDAPEKSRIARDIVQRQQRDLELVVSTQVLQEFYVAVTRKLARPVPTDVAERAVRDLSRLSVVAATTDLVMDAISLTRHESFSFWDAMIVEAAHRAGAEQLLSEDMQDGRVLGELVIRNPFTADN</sequence>
<comment type="caution">
    <text evidence="2">The sequence shown here is derived from an EMBL/GenBank/DDBJ whole genome shotgun (WGS) entry which is preliminary data.</text>
</comment>
<organism evidence="2 3">
    <name type="scientific">Spectribacter acetivorans</name>
    <dbReference type="NCBI Taxonomy" id="3075603"/>
    <lineage>
        <taxon>Bacteria</taxon>
        <taxon>Pseudomonadati</taxon>
        <taxon>Pseudomonadota</taxon>
        <taxon>Gammaproteobacteria</taxon>
        <taxon>Salinisphaerales</taxon>
        <taxon>Salinisphaeraceae</taxon>
        <taxon>Spectribacter</taxon>
    </lineage>
</organism>
<dbReference type="PANTHER" id="PTHR42188:SF1">
    <property type="entry name" value="23S RRNA-SPECIFIC ENDONUCLEASE VAPC20"/>
    <property type="match status" value="1"/>
</dbReference>
<dbReference type="Pfam" id="PF01850">
    <property type="entry name" value="PIN"/>
    <property type="match status" value="1"/>
</dbReference>
<dbReference type="PANTHER" id="PTHR42188">
    <property type="entry name" value="23S RRNA-SPECIFIC ENDONUCLEASE VAPC20"/>
    <property type="match status" value="1"/>
</dbReference>
<gene>
    <name evidence="2" type="ORF">RM531_00140</name>
</gene>
<dbReference type="RefSeq" id="WP_311656364.1">
    <property type="nucleotide sequence ID" value="NZ_JAVRHY010000001.1"/>
</dbReference>
<evidence type="ECO:0000313" key="3">
    <source>
        <dbReference type="Proteomes" id="UP001259982"/>
    </source>
</evidence>
<evidence type="ECO:0000259" key="1">
    <source>
        <dbReference type="Pfam" id="PF01850"/>
    </source>
</evidence>
<dbReference type="CDD" id="cd18692">
    <property type="entry name" value="PIN_VapC-like"/>
    <property type="match status" value="1"/>
</dbReference>
<dbReference type="SUPFAM" id="SSF88723">
    <property type="entry name" value="PIN domain-like"/>
    <property type="match status" value="1"/>
</dbReference>
<name>A0ABU3B333_9GAMM</name>
<accession>A0ABU3B333</accession>
<dbReference type="InterPro" id="IPR039018">
    <property type="entry name" value="VapC20-like"/>
</dbReference>